<dbReference type="AlphaFoldDB" id="A0A7G6E3J5"/>
<organism evidence="3 4">
    <name type="scientific">Thermanaerosceptrum fracticalcis</name>
    <dbReference type="NCBI Taxonomy" id="1712410"/>
    <lineage>
        <taxon>Bacteria</taxon>
        <taxon>Bacillati</taxon>
        <taxon>Bacillota</taxon>
        <taxon>Clostridia</taxon>
        <taxon>Eubacteriales</taxon>
        <taxon>Peptococcaceae</taxon>
        <taxon>Thermanaerosceptrum</taxon>
    </lineage>
</organism>
<comment type="similarity">
    <text evidence="1 2">Belongs to the LOG family.</text>
</comment>
<keyword evidence="2" id="KW-0378">Hydrolase</keyword>
<dbReference type="GO" id="GO:0009691">
    <property type="term" value="P:cytokinin biosynthetic process"/>
    <property type="evidence" value="ECO:0007669"/>
    <property type="project" value="UniProtKB-UniRule"/>
</dbReference>
<keyword evidence="4" id="KW-1185">Reference proteome</keyword>
<dbReference type="EMBL" id="CP045798">
    <property type="protein sequence ID" value="QNB46649.1"/>
    <property type="molecule type" value="Genomic_DNA"/>
</dbReference>
<dbReference type="RefSeq" id="WP_034424007.1">
    <property type="nucleotide sequence ID" value="NZ_CP045798.1"/>
</dbReference>
<dbReference type="Proteomes" id="UP000515847">
    <property type="component" value="Chromosome"/>
</dbReference>
<dbReference type="InterPro" id="IPR031100">
    <property type="entry name" value="LOG_fam"/>
</dbReference>
<evidence type="ECO:0000313" key="3">
    <source>
        <dbReference type="EMBL" id="QNB46649.1"/>
    </source>
</evidence>
<evidence type="ECO:0000256" key="2">
    <source>
        <dbReference type="RuleBase" id="RU363015"/>
    </source>
</evidence>
<dbReference type="OrthoDB" id="9801098at2"/>
<dbReference type="PANTHER" id="PTHR31223:SF70">
    <property type="entry name" value="LOG FAMILY PROTEIN YJL055W"/>
    <property type="match status" value="1"/>
</dbReference>
<dbReference type="NCBIfam" id="TIGR00730">
    <property type="entry name" value="Rossman fold protein, TIGR00730 family"/>
    <property type="match status" value="1"/>
</dbReference>
<dbReference type="Pfam" id="PF03641">
    <property type="entry name" value="Lysine_decarbox"/>
    <property type="match status" value="1"/>
</dbReference>
<keyword evidence="2" id="KW-0203">Cytokinin biosynthesis</keyword>
<gene>
    <name evidence="3" type="ORF">BR63_10235</name>
</gene>
<evidence type="ECO:0000256" key="1">
    <source>
        <dbReference type="ARBA" id="ARBA00006763"/>
    </source>
</evidence>
<protein>
    <recommendedName>
        <fullName evidence="2">Cytokinin riboside 5'-monophosphate phosphoribohydrolase</fullName>
        <ecNumber evidence="2">3.2.2.n1</ecNumber>
    </recommendedName>
</protein>
<dbReference type="GO" id="GO:0005829">
    <property type="term" value="C:cytosol"/>
    <property type="evidence" value="ECO:0007669"/>
    <property type="project" value="TreeGrafter"/>
</dbReference>
<evidence type="ECO:0000313" key="4">
    <source>
        <dbReference type="Proteomes" id="UP000515847"/>
    </source>
</evidence>
<dbReference type="EC" id="3.2.2.n1" evidence="2"/>
<dbReference type="InterPro" id="IPR005269">
    <property type="entry name" value="LOG"/>
</dbReference>
<name>A0A7G6E3J5_THEFR</name>
<dbReference type="Gene3D" id="3.40.50.450">
    <property type="match status" value="1"/>
</dbReference>
<sequence>MAKAICVYSSSSCAIDEKYFRAAAELGREMGKRKYDLIFGAGTVGLMGATAKALHEAGGKVIGVIPEALNIRGIVYDTCDEIFITKGLRERKAIMDERADAFIALPGGFGTLEELLEIITLKQLGYHDKPIVILNVSGFYDDLVELFEKIIHEKFAKPQSRNLYYVTGDVNDTLNYIENYQGFTREDKWFADVHKG</sequence>
<reference evidence="3 4" key="1">
    <citation type="journal article" date="2019" name="Front. Microbiol.">
        <title>Thermoanaerosceptrum fracticalcis gen. nov. sp. nov., a Novel Fumarate-Fermenting Microorganism From a Deep Fractured Carbonate Aquifer of the US Great Basin.</title>
        <authorList>
            <person name="Hamilton-Brehm S.D."/>
            <person name="Stewart L.E."/>
            <person name="Zavarin M."/>
            <person name="Caldwell M."/>
            <person name="Lawson P.A."/>
            <person name="Onstott T.C."/>
            <person name="Grzymski J."/>
            <person name="Neveux I."/>
            <person name="Lollar B.S."/>
            <person name="Russell C.E."/>
            <person name="Moser D.P."/>
        </authorList>
    </citation>
    <scope>NUCLEOTIDE SEQUENCE [LARGE SCALE GENOMIC DNA]</scope>
    <source>
        <strain evidence="3 4">DRI-13</strain>
    </source>
</reference>
<accession>A0A7G6E3J5</accession>
<dbReference type="SUPFAM" id="SSF102405">
    <property type="entry name" value="MCP/YpsA-like"/>
    <property type="match status" value="1"/>
</dbReference>
<proteinExistence type="inferred from homology"/>
<dbReference type="KEGG" id="tfr:BR63_10235"/>
<dbReference type="PANTHER" id="PTHR31223">
    <property type="entry name" value="LOG FAMILY PROTEIN YJL055W"/>
    <property type="match status" value="1"/>
</dbReference>
<dbReference type="GO" id="GO:0016799">
    <property type="term" value="F:hydrolase activity, hydrolyzing N-glycosyl compounds"/>
    <property type="evidence" value="ECO:0007669"/>
    <property type="project" value="TreeGrafter"/>
</dbReference>